<protein>
    <submittedName>
        <fullName evidence="17">Adhesion G-protein coupled receptor G4</fullName>
    </submittedName>
</protein>
<dbReference type="Pfam" id="PF00002">
    <property type="entry name" value="7tm_2"/>
    <property type="match status" value="1"/>
</dbReference>
<dbReference type="FunFam" id="2.170.300.10:FF:000003">
    <property type="entry name" value="tyrosine-protein kinase receptor Tie-1 isoform X1"/>
    <property type="match status" value="1"/>
</dbReference>
<evidence type="ECO:0000256" key="6">
    <source>
        <dbReference type="ARBA" id="ARBA00022729"/>
    </source>
</evidence>
<evidence type="ECO:0000256" key="9">
    <source>
        <dbReference type="ARBA" id="ARBA00023157"/>
    </source>
</evidence>
<comment type="similarity">
    <text evidence="3">Belongs to the G-protein coupled receptor 2 family. Adhesion G-protein coupled receptor (ADGR) subfamily.</text>
</comment>
<dbReference type="SUPFAM" id="SSF48726">
    <property type="entry name" value="Immunoglobulin"/>
    <property type="match status" value="1"/>
</dbReference>
<dbReference type="AlphaFoldDB" id="A0A9Q1HCA6"/>
<dbReference type="SMART" id="SM00409">
    <property type="entry name" value="IG"/>
    <property type="match status" value="2"/>
</dbReference>
<evidence type="ECO:0000256" key="11">
    <source>
        <dbReference type="SAM" id="MobiDB-lite"/>
    </source>
</evidence>
<dbReference type="PANTHER" id="PTHR47767">
    <property type="entry name" value="ADHESION G PROTEIN-COUPLED RECEPTOR G7"/>
    <property type="match status" value="1"/>
</dbReference>
<dbReference type="SMART" id="SM00303">
    <property type="entry name" value="GPS"/>
    <property type="match status" value="1"/>
</dbReference>
<dbReference type="EMBL" id="JAIZAY010000006">
    <property type="protein sequence ID" value="KAJ8040036.1"/>
    <property type="molecule type" value="Genomic_DNA"/>
</dbReference>
<dbReference type="InterPro" id="IPR003599">
    <property type="entry name" value="Ig_sub"/>
</dbReference>
<evidence type="ECO:0000259" key="14">
    <source>
        <dbReference type="PROSITE" id="PS50221"/>
    </source>
</evidence>
<dbReference type="InterPro" id="IPR007110">
    <property type="entry name" value="Ig-like_dom"/>
</dbReference>
<dbReference type="InterPro" id="IPR053066">
    <property type="entry name" value="ADGR_G7"/>
</dbReference>
<dbReference type="SMART" id="SM00181">
    <property type="entry name" value="EGF"/>
    <property type="match status" value="3"/>
</dbReference>
<dbReference type="OrthoDB" id="10037534at2759"/>
<evidence type="ECO:0000256" key="8">
    <source>
        <dbReference type="ARBA" id="ARBA00023136"/>
    </source>
</evidence>
<organism evidence="17 18">
    <name type="scientific">Holothuria leucospilota</name>
    <name type="common">Black long sea cucumber</name>
    <name type="synonym">Mertensiothuria leucospilota</name>
    <dbReference type="NCBI Taxonomy" id="206669"/>
    <lineage>
        <taxon>Eukaryota</taxon>
        <taxon>Metazoa</taxon>
        <taxon>Echinodermata</taxon>
        <taxon>Eleutherozoa</taxon>
        <taxon>Echinozoa</taxon>
        <taxon>Holothuroidea</taxon>
        <taxon>Aspidochirotacea</taxon>
        <taxon>Aspidochirotida</taxon>
        <taxon>Holothuriidae</taxon>
        <taxon>Holothuria</taxon>
    </lineage>
</organism>
<feature type="compositionally biased region" description="Polar residues" evidence="11">
    <location>
        <begin position="68"/>
        <end position="99"/>
    </location>
</feature>
<feature type="domain" description="GAIN-B" evidence="14">
    <location>
        <begin position="814"/>
        <end position="971"/>
    </location>
</feature>
<keyword evidence="5 12" id="KW-0812">Transmembrane</keyword>
<evidence type="ECO:0000259" key="16">
    <source>
        <dbReference type="PROSITE" id="PS50835"/>
    </source>
</evidence>
<dbReference type="GO" id="GO:0030154">
    <property type="term" value="P:cell differentiation"/>
    <property type="evidence" value="ECO:0007669"/>
    <property type="project" value="UniProtKB-ARBA"/>
</dbReference>
<dbReference type="Gene3D" id="2.170.300.10">
    <property type="entry name" value="Tie2 ligand-binding domain superfamily"/>
    <property type="match status" value="1"/>
</dbReference>
<feature type="disulfide bond" evidence="10">
    <location>
        <begin position="251"/>
        <end position="260"/>
    </location>
</feature>
<dbReference type="InterPro" id="IPR057244">
    <property type="entry name" value="GAIN_B"/>
</dbReference>
<comment type="subcellular location">
    <subcellularLocation>
        <location evidence="2">Cell membrane</location>
    </subcellularLocation>
    <subcellularLocation>
        <location evidence="1">Membrane</location>
        <topology evidence="1">Multi-pass membrane protein</topology>
    </subcellularLocation>
</comment>
<dbReference type="PROSITE" id="PS50835">
    <property type="entry name" value="IG_LIKE"/>
    <property type="match status" value="1"/>
</dbReference>
<dbReference type="Gene3D" id="2.60.40.10">
    <property type="entry name" value="Immunoglobulins"/>
    <property type="match status" value="2"/>
</dbReference>
<feature type="transmembrane region" description="Helical" evidence="12">
    <location>
        <begin position="1035"/>
        <end position="1060"/>
    </location>
</feature>
<comment type="caution">
    <text evidence="17">The sequence shown here is derived from an EMBL/GenBank/DDBJ whole genome shotgun (WGS) entry which is preliminary data.</text>
</comment>
<dbReference type="InterPro" id="IPR002049">
    <property type="entry name" value="LE_dom"/>
</dbReference>
<evidence type="ECO:0000313" key="17">
    <source>
        <dbReference type="EMBL" id="KAJ8040036.1"/>
    </source>
</evidence>
<dbReference type="CDD" id="cd15040">
    <property type="entry name" value="7tmB2_Adhesion"/>
    <property type="match status" value="1"/>
</dbReference>
<evidence type="ECO:0000256" key="7">
    <source>
        <dbReference type="ARBA" id="ARBA00022989"/>
    </source>
</evidence>
<dbReference type="InterPro" id="IPR000832">
    <property type="entry name" value="GPCR_2_secretin-like"/>
</dbReference>
<dbReference type="InterPro" id="IPR000742">
    <property type="entry name" value="EGF"/>
</dbReference>
<sequence length="1274" mass="141648">MNEFQSICVSVLGCIMFTVNGQEKIQMIVVNQYPTQRETVVNPIQYYLSDADANATVTFKRLRLATRAQPTRGRTPTGSKDGNLGSTTQDVNGISPTKGSSGPVGAFRYLASMTGRKDTSITTILLHKEAEVLPKDGLITKTVSVEDGRVFIEMETTTKDFINYGYIEWRKGRQLLSQDGYNVTLTNVSEEDGGIYQCRNDWRSSQTVGGMLRLIVRKCRADHWGPPACDGICDNCYNGGVCDDKTGKCICPAGFKGTNCLQESRGRFGYEGEFQCSDLGGSASCQGMMFCLLDPFGCRCASGFKDLTCEEGCPSGTYGANCLQQCHCSGECDRYTGKCKQQCLDGYSGKNCQIPAICKTGYYGDNCLDKCHCYDDSVCNRRTGKCENELCADGYARQGSENCKVLRPSFPSWLMSEEFHRHRLGENVNISCDSLNAKRVWWEYQIGQRRVKVSDDQFLQIWKISFQDQGNYFCIAEGREQVTIESGPQLLYVSNYLQFMLTISTNEDTTASMDNINRTAEEIKSIFKTELVGMHEKASMVVNSESILAYYITKEIIPDRLPTSEVKRNISTVFERARNFVILNRNETIIELHSLSFCSGESIVTAAGPLSFPDTDVNTIASSIQVCLTSGDLHRGSRRCNGDFTQPAVWEYPSLLNCFANAKKSQKSAKLSDYILKIIEDAPLTLRNASYIARDLADMTATSKIHNFDALASALRKVSDVNCSSSVVTSCFVETIDNIMNATLQSNGSIEGQEMSQNASSVLLQSLEHQLENIRNSGQNYTNVKANIAVNIVHVTPSEDPITFASLIKPSGHRNDSEGLKNSTIFTHEFDDLNLTEICASIRLPQEVFRFVSNKTQTDSVPVTFVIHRSGVFFNDKNRQDFKLNTLVISASLPEDIKDLPDGSNVLITLNPLKKNGEQGDKCVYWNFSRYSDGGGWSDEGCVLTNSGSSYFCHCNHLTNFAVLMGIEGDSSNKTLDIISFIGCLVSIISLVVTVGSFLAVKKLRSSRPQQILLNLCLALLGLYTSFLAGIDKPYLGTLCIVFGGLIHYFCLASMAWMTVKAVNMYLLFVKVINTQVDRFMIKAFLFAWGLPMIVVATSIAMSKTSYSHPNYCFPKHSSYVFYAAVLGIIGALVVVNSVIFALICWRLSCSGRAPSSNRSKTRHLRSRLQNAVAISVLLGLTWSFGFLSFGNMRLIFNALFCICNSLQGFAIFVLFCVRQKLIRHTWRRWLHIPSSKRQSSISLKVKSQQRTTVTEDKITSSLDVLKERSQMNF</sequence>
<feature type="domain" description="G-protein coupled receptors family 2 profile 2" evidence="15">
    <location>
        <begin position="976"/>
        <end position="1220"/>
    </location>
</feature>
<dbReference type="InterPro" id="IPR000203">
    <property type="entry name" value="GPS"/>
</dbReference>
<dbReference type="CDD" id="cd00055">
    <property type="entry name" value="EGF_Lam"/>
    <property type="match status" value="1"/>
</dbReference>
<dbReference type="Pfam" id="PF01825">
    <property type="entry name" value="GPS"/>
    <property type="match status" value="1"/>
</dbReference>
<keyword evidence="7 12" id="KW-1133">Transmembrane helix</keyword>
<proteinExistence type="inferred from homology"/>
<evidence type="ECO:0000259" key="15">
    <source>
        <dbReference type="PROSITE" id="PS50261"/>
    </source>
</evidence>
<feature type="transmembrane region" description="Helical" evidence="12">
    <location>
        <begin position="978"/>
        <end position="1000"/>
    </location>
</feature>
<dbReference type="Gene3D" id="1.20.1070.10">
    <property type="entry name" value="Rhodopsin 7-helix transmembrane proteins"/>
    <property type="match status" value="1"/>
</dbReference>
<feature type="domain" description="EGF-like" evidence="13">
    <location>
        <begin position="234"/>
        <end position="261"/>
    </location>
</feature>
<keyword evidence="8 12" id="KW-0472">Membrane</keyword>
<dbReference type="PROSITE" id="PS50221">
    <property type="entry name" value="GAIN_B"/>
    <property type="match status" value="1"/>
</dbReference>
<comment type="caution">
    <text evidence="10">Lacks conserved residue(s) required for the propagation of feature annotation.</text>
</comment>
<feature type="transmembrane region" description="Helical" evidence="12">
    <location>
        <begin position="1196"/>
        <end position="1218"/>
    </location>
</feature>
<dbReference type="PROSITE" id="PS50026">
    <property type="entry name" value="EGF_3"/>
    <property type="match status" value="1"/>
</dbReference>
<dbReference type="GO" id="GO:0005886">
    <property type="term" value="C:plasma membrane"/>
    <property type="evidence" value="ECO:0007669"/>
    <property type="project" value="UniProtKB-SubCell"/>
</dbReference>
<feature type="domain" description="Ig-like" evidence="16">
    <location>
        <begin position="134"/>
        <end position="209"/>
    </location>
</feature>
<evidence type="ECO:0000256" key="5">
    <source>
        <dbReference type="ARBA" id="ARBA00022692"/>
    </source>
</evidence>
<feature type="transmembrane region" description="Helical" evidence="12">
    <location>
        <begin position="1080"/>
        <end position="1100"/>
    </location>
</feature>
<dbReference type="Proteomes" id="UP001152320">
    <property type="component" value="Chromosome 6"/>
</dbReference>
<dbReference type="SUPFAM" id="SSF81321">
    <property type="entry name" value="Family A G protein-coupled receptor-like"/>
    <property type="match status" value="1"/>
</dbReference>
<dbReference type="InterPro" id="IPR013783">
    <property type="entry name" value="Ig-like_fold"/>
</dbReference>
<keyword evidence="9 10" id="KW-1015">Disulfide bond</keyword>
<evidence type="ECO:0000256" key="1">
    <source>
        <dbReference type="ARBA" id="ARBA00004141"/>
    </source>
</evidence>
<gene>
    <name evidence="17" type="ORF">HOLleu_14223</name>
</gene>
<dbReference type="InterPro" id="IPR036179">
    <property type="entry name" value="Ig-like_dom_sf"/>
</dbReference>
<dbReference type="GO" id="GO:0004930">
    <property type="term" value="F:G protein-coupled receptor activity"/>
    <property type="evidence" value="ECO:0007669"/>
    <property type="project" value="InterPro"/>
</dbReference>
<feature type="transmembrane region" description="Helical" evidence="12">
    <location>
        <begin position="1169"/>
        <end position="1190"/>
    </location>
</feature>
<feature type="region of interest" description="Disordered" evidence="11">
    <location>
        <begin position="65"/>
        <end position="99"/>
    </location>
</feature>
<dbReference type="InterPro" id="IPR046338">
    <property type="entry name" value="GAIN_dom_sf"/>
</dbReference>
<keyword evidence="10" id="KW-0245">EGF-like domain</keyword>
<dbReference type="GO" id="GO:0007166">
    <property type="term" value="P:cell surface receptor signaling pathway"/>
    <property type="evidence" value="ECO:0007669"/>
    <property type="project" value="InterPro"/>
</dbReference>
<dbReference type="CDD" id="cd00054">
    <property type="entry name" value="EGF_CA"/>
    <property type="match status" value="1"/>
</dbReference>
<dbReference type="PROSITE" id="PS50261">
    <property type="entry name" value="G_PROTEIN_RECEP_F2_4"/>
    <property type="match status" value="1"/>
</dbReference>
<evidence type="ECO:0000259" key="13">
    <source>
        <dbReference type="PROSITE" id="PS50026"/>
    </source>
</evidence>
<evidence type="ECO:0000256" key="2">
    <source>
        <dbReference type="ARBA" id="ARBA00004236"/>
    </source>
</evidence>
<dbReference type="Gene3D" id="2.60.220.50">
    <property type="match status" value="1"/>
</dbReference>
<feature type="transmembrane region" description="Helical" evidence="12">
    <location>
        <begin position="1120"/>
        <end position="1148"/>
    </location>
</feature>
<accession>A0A9Q1HCA6</accession>
<reference evidence="17" key="1">
    <citation type="submission" date="2021-10" db="EMBL/GenBank/DDBJ databases">
        <title>Tropical sea cucumber genome reveals ecological adaptation and Cuvierian tubules defense mechanism.</title>
        <authorList>
            <person name="Chen T."/>
        </authorList>
    </citation>
    <scope>NUCLEOTIDE SEQUENCE</scope>
    <source>
        <strain evidence="17">Nanhai2018</strain>
        <tissue evidence="17">Muscle</tissue>
    </source>
</reference>
<evidence type="ECO:0000256" key="4">
    <source>
        <dbReference type="ARBA" id="ARBA00022475"/>
    </source>
</evidence>
<evidence type="ECO:0000256" key="3">
    <source>
        <dbReference type="ARBA" id="ARBA00007343"/>
    </source>
</evidence>
<dbReference type="PROSITE" id="PS00650">
    <property type="entry name" value="G_PROTEIN_RECEP_F2_2"/>
    <property type="match status" value="1"/>
</dbReference>
<evidence type="ECO:0000256" key="10">
    <source>
        <dbReference type="PROSITE-ProRule" id="PRU00076"/>
    </source>
</evidence>
<keyword evidence="18" id="KW-1185">Reference proteome</keyword>
<dbReference type="PROSITE" id="PS01186">
    <property type="entry name" value="EGF_2"/>
    <property type="match status" value="1"/>
</dbReference>
<evidence type="ECO:0000313" key="18">
    <source>
        <dbReference type="Proteomes" id="UP001152320"/>
    </source>
</evidence>
<evidence type="ECO:0000256" key="12">
    <source>
        <dbReference type="SAM" id="Phobius"/>
    </source>
</evidence>
<name>A0A9Q1HCA6_HOLLE</name>
<dbReference type="InterPro" id="IPR017981">
    <property type="entry name" value="GPCR_2-like_7TM"/>
</dbReference>
<keyword evidence="6" id="KW-0732">Signal</keyword>
<keyword evidence="4" id="KW-1003">Cell membrane</keyword>
<dbReference type="InterPro" id="IPR017983">
    <property type="entry name" value="GPCR_2_secretin-like_CS"/>
</dbReference>
<feature type="transmembrane region" description="Helical" evidence="12">
    <location>
        <begin position="1012"/>
        <end position="1029"/>
    </location>
</feature>
<keyword evidence="17" id="KW-0675">Receptor</keyword>
<dbReference type="PROSITE" id="PS00022">
    <property type="entry name" value="EGF_1"/>
    <property type="match status" value="1"/>
</dbReference>